<evidence type="ECO:0000256" key="8">
    <source>
        <dbReference type="SAM" id="MobiDB-lite"/>
    </source>
</evidence>
<dbReference type="KEGG" id="lala:AB8B28_06175"/>
<evidence type="ECO:0000259" key="11">
    <source>
        <dbReference type="Pfam" id="PF05649"/>
    </source>
</evidence>
<evidence type="ECO:0000256" key="9">
    <source>
        <dbReference type="SAM" id="SignalP"/>
    </source>
</evidence>
<keyword evidence="9" id="KW-0732">Signal</keyword>
<feature type="compositionally biased region" description="Low complexity" evidence="8">
    <location>
        <begin position="113"/>
        <end position="126"/>
    </location>
</feature>
<evidence type="ECO:0000256" key="5">
    <source>
        <dbReference type="ARBA" id="ARBA00022801"/>
    </source>
</evidence>
<dbReference type="InterPro" id="IPR000718">
    <property type="entry name" value="Peptidase_M13"/>
</dbReference>
<evidence type="ECO:0000256" key="6">
    <source>
        <dbReference type="ARBA" id="ARBA00022833"/>
    </source>
</evidence>
<dbReference type="PROSITE" id="PS51885">
    <property type="entry name" value="NEPRILYSIN"/>
    <property type="match status" value="1"/>
</dbReference>
<feature type="compositionally biased region" description="Polar residues" evidence="8">
    <location>
        <begin position="51"/>
        <end position="68"/>
    </location>
</feature>
<feature type="region of interest" description="Disordered" evidence="8">
    <location>
        <begin position="51"/>
        <end position="130"/>
    </location>
</feature>
<name>A0AB39V0E2_9FUSO</name>
<dbReference type="EC" id="3.4.24.-" evidence="12"/>
<dbReference type="SUPFAM" id="SSF55486">
    <property type="entry name" value="Metalloproteases ('zincins'), catalytic domain"/>
    <property type="match status" value="1"/>
</dbReference>
<dbReference type="PANTHER" id="PTHR11733:SF167">
    <property type="entry name" value="FI17812P1-RELATED"/>
    <property type="match status" value="1"/>
</dbReference>
<evidence type="ECO:0000313" key="12">
    <source>
        <dbReference type="EMBL" id="XDU61249.1"/>
    </source>
</evidence>
<dbReference type="GO" id="GO:0016485">
    <property type="term" value="P:protein processing"/>
    <property type="evidence" value="ECO:0007669"/>
    <property type="project" value="TreeGrafter"/>
</dbReference>
<dbReference type="GO" id="GO:0004222">
    <property type="term" value="F:metalloendopeptidase activity"/>
    <property type="evidence" value="ECO:0007669"/>
    <property type="project" value="InterPro"/>
</dbReference>
<reference evidence="12" key="1">
    <citation type="submission" date="2024-07" db="EMBL/GenBank/DDBJ databases">
        <authorList>
            <person name="Li X.-J."/>
            <person name="Wang X."/>
        </authorList>
    </citation>
    <scope>NUCLEOTIDE SEQUENCE</scope>
    <source>
        <strain evidence="12">HSP-536</strain>
    </source>
</reference>
<keyword evidence="4" id="KW-0479">Metal-binding</keyword>
<dbReference type="InterPro" id="IPR018497">
    <property type="entry name" value="Peptidase_M13_C"/>
</dbReference>
<accession>A0AB39V0E2</accession>
<comment type="similarity">
    <text evidence="2">Belongs to the peptidase M13 family.</text>
</comment>
<protein>
    <submittedName>
        <fullName evidence="12">M13-type metalloendopeptidase</fullName>
        <ecNumber evidence="12">3.4.24.-</ecNumber>
    </submittedName>
</protein>
<dbReference type="EMBL" id="CP165647">
    <property type="protein sequence ID" value="XDU61249.1"/>
    <property type="molecule type" value="Genomic_DNA"/>
</dbReference>
<dbReference type="CDD" id="cd08662">
    <property type="entry name" value="M13"/>
    <property type="match status" value="1"/>
</dbReference>
<dbReference type="GO" id="GO:0046872">
    <property type="term" value="F:metal ion binding"/>
    <property type="evidence" value="ECO:0007669"/>
    <property type="project" value="UniProtKB-KW"/>
</dbReference>
<gene>
    <name evidence="12" type="ORF">AB8B28_06175</name>
</gene>
<evidence type="ECO:0000256" key="2">
    <source>
        <dbReference type="ARBA" id="ARBA00007357"/>
    </source>
</evidence>
<dbReference type="PANTHER" id="PTHR11733">
    <property type="entry name" value="ZINC METALLOPROTEASE FAMILY M13 NEPRILYSIN-RELATED"/>
    <property type="match status" value="1"/>
</dbReference>
<evidence type="ECO:0000256" key="3">
    <source>
        <dbReference type="ARBA" id="ARBA00022670"/>
    </source>
</evidence>
<keyword evidence="5 12" id="KW-0378">Hydrolase</keyword>
<evidence type="ECO:0000256" key="7">
    <source>
        <dbReference type="ARBA" id="ARBA00023049"/>
    </source>
</evidence>
<keyword evidence="6" id="KW-0862">Zinc</keyword>
<organism evidence="12">
    <name type="scientific">Leptotrichia alba</name>
    <dbReference type="NCBI Taxonomy" id="3239304"/>
    <lineage>
        <taxon>Bacteria</taxon>
        <taxon>Fusobacteriati</taxon>
        <taxon>Fusobacteriota</taxon>
        <taxon>Fusobacteriia</taxon>
        <taxon>Fusobacteriales</taxon>
        <taxon>Leptotrichiaceae</taxon>
        <taxon>Leptotrichia</taxon>
    </lineage>
</organism>
<evidence type="ECO:0000256" key="1">
    <source>
        <dbReference type="ARBA" id="ARBA00001947"/>
    </source>
</evidence>
<keyword evidence="7" id="KW-0482">Metalloprotease</keyword>
<evidence type="ECO:0000256" key="4">
    <source>
        <dbReference type="ARBA" id="ARBA00022723"/>
    </source>
</evidence>
<dbReference type="InterPro" id="IPR042089">
    <property type="entry name" value="Peptidase_M13_dom_2"/>
</dbReference>
<sequence length="809" mass="92309">MKKLVIISLFLASISLIYAENTEKENNNVPKSDISPLKLEKIKEKGENVSNVDTKTTGDINPPTNTPKTAGGINPPTNTPKTAGGINPPTNTPKTAGGINPPTNTPKTAGGINPPTNTPETTEDTNSPINTTKKNLRAYERRSDFWDFYERKQSELLKENDKDLFTNTSKNVDAQGDFYTYVNEKWEKSTTIPSTKPAWSSFYELNEKNQDFLRNLIKELKEKPEKSLTADEQKVITLYDGYYDVEKRNEEGLEPLKKDLDKINAIQNINDLKKYNIEVTKIGNSEFYGWGIGTDLNNSKKNAIYLGSAGIGLSRDYFQKDTKENKDILDEYTKYVSDMLKYLGETDTLEKAEKIVAFEKDIAGTLLTNEERHDVAKYNNPVKVSELGKLSKNVNLADYLKQLNVKTDTVIISELNYYKNLDKFVNNENIDIIKDYMKYNLIKSAASVLSDDLGERSYEFYGKYLSGQKERETLEKRALDFTDGVLGEIIGKIYVQRNFSPEAKKNAQQMVEYIKRAMKNRIEKLDWMTTATKKKALEKLAKVNVKIGYPDKWKDYSKMVISSNDTLYDQMKNISEWEYNEEFKKIGKLVDKAEWHMYPHTINAYYSPTGNEIVFPAGILQFPFYDFNKSEVASNFGAIGTIIGHELTHAFDVSGASYDGDGNVKNWWTDQDKKNFDEVTKKLENQFSSYTVDGGIHLNGKYTLTENIADLGGVNIAYDALQLYLRDHPNATKVYPNISSKVFFLNYARMWRQKSTPEFLRNLAKSDSHSPNYFRVNGVLQNVDAFHKIFETIPGDGMYKAPEDRIKIW</sequence>
<feature type="domain" description="Peptidase M13 C-terminal" evidence="10">
    <location>
        <begin position="603"/>
        <end position="806"/>
    </location>
</feature>
<dbReference type="Gene3D" id="1.10.1380.10">
    <property type="entry name" value="Neutral endopeptidase , domain2"/>
    <property type="match status" value="1"/>
</dbReference>
<dbReference type="InterPro" id="IPR008753">
    <property type="entry name" value="Peptidase_M13_N"/>
</dbReference>
<dbReference type="RefSeq" id="WP_369714708.1">
    <property type="nucleotide sequence ID" value="NZ_CP165647.1"/>
</dbReference>
<evidence type="ECO:0000259" key="10">
    <source>
        <dbReference type="Pfam" id="PF01431"/>
    </source>
</evidence>
<dbReference type="GO" id="GO:0005886">
    <property type="term" value="C:plasma membrane"/>
    <property type="evidence" value="ECO:0007669"/>
    <property type="project" value="TreeGrafter"/>
</dbReference>
<comment type="cofactor">
    <cofactor evidence="1">
        <name>Zn(2+)</name>
        <dbReference type="ChEBI" id="CHEBI:29105"/>
    </cofactor>
</comment>
<feature type="signal peptide" evidence="9">
    <location>
        <begin position="1"/>
        <end position="19"/>
    </location>
</feature>
<dbReference type="InterPro" id="IPR024079">
    <property type="entry name" value="MetalloPept_cat_dom_sf"/>
</dbReference>
<dbReference type="Pfam" id="PF05649">
    <property type="entry name" value="Peptidase_M13_N"/>
    <property type="match status" value="1"/>
</dbReference>
<dbReference type="Gene3D" id="3.40.390.10">
    <property type="entry name" value="Collagenase (Catalytic Domain)"/>
    <property type="match status" value="1"/>
</dbReference>
<dbReference type="Pfam" id="PF01431">
    <property type="entry name" value="Peptidase_M13"/>
    <property type="match status" value="1"/>
</dbReference>
<dbReference type="AlphaFoldDB" id="A0AB39V0E2"/>
<proteinExistence type="inferred from homology"/>
<feature type="chain" id="PRO_5044218647" evidence="9">
    <location>
        <begin position="20"/>
        <end position="809"/>
    </location>
</feature>
<feature type="domain" description="Peptidase M13 N-terminal" evidence="11">
    <location>
        <begin position="176"/>
        <end position="550"/>
    </location>
</feature>
<dbReference type="PRINTS" id="PR00786">
    <property type="entry name" value="NEPRILYSIN"/>
</dbReference>
<keyword evidence="3" id="KW-0645">Protease</keyword>